<reference evidence="3 4" key="1">
    <citation type="submission" date="2019-12" db="EMBL/GenBank/DDBJ databases">
        <title>Comparative genomics gives insights into the taxonomy of the Azoarcus-Aromatoleum group and reveals separate origins of nif in the plant-associated Azoarcus and non-plant-associated Aromatoleum sub-groups.</title>
        <authorList>
            <person name="Lafos M."/>
            <person name="Maluk M."/>
            <person name="Batista M."/>
            <person name="Junghare M."/>
            <person name="Carmona M."/>
            <person name="Faoro H."/>
            <person name="Cruz L.M."/>
            <person name="Battistoni F."/>
            <person name="De Souza E."/>
            <person name="Pedrosa F."/>
            <person name="Chen W.-M."/>
            <person name="Poole P.S."/>
            <person name="Dixon R.A."/>
            <person name="James E.K."/>
        </authorList>
    </citation>
    <scope>NUCLEOTIDE SEQUENCE [LARGE SCALE GENOMIC DNA]</scope>
    <source>
        <strain evidence="3 4">ToN1</strain>
    </source>
</reference>
<dbReference type="SUPFAM" id="SSF48695">
    <property type="entry name" value="Multiheme cytochromes"/>
    <property type="match status" value="1"/>
</dbReference>
<dbReference type="Gene3D" id="1.10.780.10">
    <property type="entry name" value="Hydroxylamine Oxidoreductase, Chain A, domain 1"/>
    <property type="match status" value="1"/>
</dbReference>
<proteinExistence type="predicted"/>
<keyword evidence="1" id="KW-1133">Transmembrane helix</keyword>
<evidence type="ECO:0000256" key="2">
    <source>
        <dbReference type="SAM" id="SignalP"/>
    </source>
</evidence>
<keyword evidence="1" id="KW-0472">Membrane</keyword>
<feature type="transmembrane region" description="Helical" evidence="1">
    <location>
        <begin position="350"/>
        <end position="371"/>
    </location>
</feature>
<feature type="signal peptide" evidence="2">
    <location>
        <begin position="1"/>
        <end position="26"/>
    </location>
</feature>
<keyword evidence="4" id="KW-1185">Reference proteome</keyword>
<organism evidence="3 4">
    <name type="scientific">Aromatoleum petrolei</name>
    <dbReference type="NCBI Taxonomy" id="76116"/>
    <lineage>
        <taxon>Bacteria</taxon>
        <taxon>Pseudomonadati</taxon>
        <taxon>Pseudomonadota</taxon>
        <taxon>Betaproteobacteria</taxon>
        <taxon>Rhodocyclales</taxon>
        <taxon>Rhodocyclaceae</taxon>
        <taxon>Aromatoleum</taxon>
    </lineage>
</organism>
<sequence>MKIRNIRGLLAAVASAALLWPLSGHAAGGNAPAALDNATCLNCHAAGKPEIKVEDAEGEDAEGEEVALPAIDPAKVAKGVHAKIDCVACHTDIVDAKEKHEKAPNAVKPDCAACHEKLWDEAKKNNQAAGKERLGIVVENIAAYKESFHARPDADNPDRPKAYCNQCHATHDFAVPVAGTPEREKWRMTIPETCGAACHEDQLDDFTSSVHGKLIEKGDTKGAVCIDCHTTHEIRNSSSEAFKLKNVLACGDCHTEELHSYRDTYHGQVNRLGFVYTAKCADCHGSHGIKAGDDPKSRVHPDNRLKTCQKCHDDKKPGMVKATAGFVTFGPHANTHDFEKYPKMWIAGKFMTALLIGVFAFFWLHSGLWYYREWQERKERKTVPHVRTGELGVNEGKHFVRFAWGWRVAHLCFALVTMTLVLTGTTVMFADSSWAPKIAALLGGPKVMGIIHRVAASLFVGIFMIHFVYVMSRLLRNRKFRWFGPDSLIPNWKDLADCWGMFKWFFGKGPKPNFDRWTYFEKFDYWAVFWGVNIIGWSGLMLAFPHVTASLLPGWVFNVGTLVHGEEAFLAAVFLFTVHFFNNHFRPDKLPPPDVVMFTGTQSLEEFSREHPAHYQRLVESGELEKYLVDAPSRQMHVGSVILGLTLITVGLVLLVLVVTGFFS</sequence>
<protein>
    <submittedName>
        <fullName evidence="3">Cytochrome C</fullName>
    </submittedName>
</protein>
<dbReference type="InterPro" id="IPR036280">
    <property type="entry name" value="Multihaem_cyt_sf"/>
</dbReference>
<feature type="transmembrane region" description="Helical" evidence="1">
    <location>
        <begin position="408"/>
        <end position="430"/>
    </location>
</feature>
<dbReference type="Gene3D" id="1.10.1130.10">
    <property type="entry name" value="Flavocytochrome C3, Chain A"/>
    <property type="match status" value="1"/>
</dbReference>
<gene>
    <name evidence="3" type="ORF">GPA26_16405</name>
</gene>
<keyword evidence="1" id="KW-0812">Transmembrane</keyword>
<feature type="transmembrane region" description="Helical" evidence="1">
    <location>
        <begin position="556"/>
        <end position="581"/>
    </location>
</feature>
<feature type="transmembrane region" description="Helical" evidence="1">
    <location>
        <begin position="525"/>
        <end position="544"/>
    </location>
</feature>
<keyword evidence="2" id="KW-0732">Signal</keyword>
<dbReference type="Gene3D" id="1.20.950.20">
    <property type="entry name" value="Transmembrane di-heme cytochromes, Chain C"/>
    <property type="match status" value="1"/>
</dbReference>
<evidence type="ECO:0000256" key="1">
    <source>
        <dbReference type="SAM" id="Phobius"/>
    </source>
</evidence>
<dbReference type="EMBL" id="WTVR01000034">
    <property type="protein sequence ID" value="NMF90050.1"/>
    <property type="molecule type" value="Genomic_DNA"/>
</dbReference>
<accession>A0ABX1MQ53</accession>
<dbReference type="RefSeq" id="WP_169207402.1">
    <property type="nucleotide sequence ID" value="NZ_CP059560.1"/>
</dbReference>
<evidence type="ECO:0000313" key="4">
    <source>
        <dbReference type="Proteomes" id="UP000652074"/>
    </source>
</evidence>
<comment type="caution">
    <text evidence="3">The sequence shown here is derived from an EMBL/GenBank/DDBJ whole genome shotgun (WGS) entry which is preliminary data.</text>
</comment>
<feature type="transmembrane region" description="Helical" evidence="1">
    <location>
        <begin position="450"/>
        <end position="471"/>
    </location>
</feature>
<name>A0ABX1MQ53_9RHOO</name>
<feature type="transmembrane region" description="Helical" evidence="1">
    <location>
        <begin position="641"/>
        <end position="663"/>
    </location>
</feature>
<feature type="chain" id="PRO_5046521847" evidence="2">
    <location>
        <begin position="27"/>
        <end position="664"/>
    </location>
</feature>
<dbReference type="Proteomes" id="UP000652074">
    <property type="component" value="Unassembled WGS sequence"/>
</dbReference>
<evidence type="ECO:0000313" key="3">
    <source>
        <dbReference type="EMBL" id="NMF90050.1"/>
    </source>
</evidence>